<reference evidence="2 3" key="1">
    <citation type="submission" date="2016-10" db="EMBL/GenBank/DDBJ databases">
        <authorList>
            <person name="de Groot N.N."/>
        </authorList>
    </citation>
    <scope>NUCLEOTIDE SEQUENCE [LARGE SCALE GENOMIC DNA]</scope>
    <source>
        <strain evidence="2 3">CPCC 202699</strain>
    </source>
</reference>
<evidence type="ECO:0000313" key="2">
    <source>
        <dbReference type="EMBL" id="SDY58704.1"/>
    </source>
</evidence>
<feature type="transmembrane region" description="Helical" evidence="1">
    <location>
        <begin position="72"/>
        <end position="94"/>
    </location>
</feature>
<keyword evidence="1" id="KW-0472">Membrane</keyword>
<protein>
    <submittedName>
        <fullName evidence="2">Uncharacterized protein</fullName>
    </submittedName>
</protein>
<dbReference type="Proteomes" id="UP000199515">
    <property type="component" value="Unassembled WGS sequence"/>
</dbReference>
<dbReference type="STRING" id="589385.SAMN05421504_10638"/>
<keyword evidence="1" id="KW-0812">Transmembrane</keyword>
<feature type="transmembrane region" description="Helical" evidence="1">
    <location>
        <begin position="29"/>
        <end position="52"/>
    </location>
</feature>
<organism evidence="2 3">
    <name type="scientific">Amycolatopsis xylanica</name>
    <dbReference type="NCBI Taxonomy" id="589385"/>
    <lineage>
        <taxon>Bacteria</taxon>
        <taxon>Bacillati</taxon>
        <taxon>Actinomycetota</taxon>
        <taxon>Actinomycetes</taxon>
        <taxon>Pseudonocardiales</taxon>
        <taxon>Pseudonocardiaceae</taxon>
        <taxon>Amycolatopsis</taxon>
    </lineage>
</organism>
<gene>
    <name evidence="2" type="ORF">SAMN05421504_10638</name>
</gene>
<dbReference type="OrthoDB" id="3628895at2"/>
<dbReference type="EMBL" id="FNON01000006">
    <property type="protein sequence ID" value="SDY58704.1"/>
    <property type="molecule type" value="Genomic_DNA"/>
</dbReference>
<name>A0A1H3L455_9PSEU</name>
<proteinExistence type="predicted"/>
<dbReference type="AlphaFoldDB" id="A0A1H3L455"/>
<accession>A0A1H3L455</accession>
<sequence>MIDLPQPTGSDLWQPPDELAPLHRPVRALVALGEVIVAAVLIWLGFVCWGHAHTDLTVISADGARLVSTRWFGNWLAGALGLGILSVLLLVDAVRQLSLAIRAKHRKPKQPAHS</sequence>
<evidence type="ECO:0000313" key="3">
    <source>
        <dbReference type="Proteomes" id="UP000199515"/>
    </source>
</evidence>
<evidence type="ECO:0000256" key="1">
    <source>
        <dbReference type="SAM" id="Phobius"/>
    </source>
</evidence>
<keyword evidence="1" id="KW-1133">Transmembrane helix</keyword>
<keyword evidence="3" id="KW-1185">Reference proteome</keyword>
<dbReference type="RefSeq" id="WP_091293347.1">
    <property type="nucleotide sequence ID" value="NZ_FNON01000006.1"/>
</dbReference>